<dbReference type="EMBL" id="VXIS01000173">
    <property type="protein sequence ID" value="KAA8899104.1"/>
    <property type="molecule type" value="Genomic_DNA"/>
</dbReference>
<organism evidence="1 2">
    <name type="scientific">Sphaerosporella brunnea</name>
    <dbReference type="NCBI Taxonomy" id="1250544"/>
    <lineage>
        <taxon>Eukaryota</taxon>
        <taxon>Fungi</taxon>
        <taxon>Dikarya</taxon>
        <taxon>Ascomycota</taxon>
        <taxon>Pezizomycotina</taxon>
        <taxon>Pezizomycetes</taxon>
        <taxon>Pezizales</taxon>
        <taxon>Pyronemataceae</taxon>
        <taxon>Sphaerosporella</taxon>
    </lineage>
</organism>
<evidence type="ECO:0000313" key="2">
    <source>
        <dbReference type="Proteomes" id="UP000326924"/>
    </source>
</evidence>
<protein>
    <submittedName>
        <fullName evidence="1">Uncharacterized protein</fullName>
    </submittedName>
</protein>
<gene>
    <name evidence="1" type="ORF">FN846DRAFT_909773</name>
</gene>
<dbReference type="InParanoid" id="A0A5J5ENJ9"/>
<dbReference type="Proteomes" id="UP000326924">
    <property type="component" value="Unassembled WGS sequence"/>
</dbReference>
<keyword evidence="2" id="KW-1185">Reference proteome</keyword>
<evidence type="ECO:0000313" key="1">
    <source>
        <dbReference type="EMBL" id="KAA8899104.1"/>
    </source>
</evidence>
<proteinExistence type="predicted"/>
<comment type="caution">
    <text evidence="1">The sequence shown here is derived from an EMBL/GenBank/DDBJ whole genome shotgun (WGS) entry which is preliminary data.</text>
</comment>
<dbReference type="AlphaFoldDB" id="A0A5J5ENJ9"/>
<sequence length="128" mass="13112">MCDPPLAGSVLTVVWWCAGQPAAKISLGSSRIPPVANNGCIAALASCARRLTGPLVLRVHVTHCDRPAANVSPACAIRICIERLLADAAVDSDCAAVVAVQGWQAGRCAVLFASPAGGKNEVRADTLP</sequence>
<reference evidence="1 2" key="1">
    <citation type="submission" date="2019-09" db="EMBL/GenBank/DDBJ databases">
        <title>Draft genome of the ectomycorrhizal ascomycete Sphaerosporella brunnea.</title>
        <authorList>
            <consortium name="DOE Joint Genome Institute"/>
            <person name="Benucci G.M."/>
            <person name="Marozzi G."/>
            <person name="Antonielli L."/>
            <person name="Sanchez S."/>
            <person name="Marco P."/>
            <person name="Wang X."/>
            <person name="Falini L.B."/>
            <person name="Barry K."/>
            <person name="Haridas S."/>
            <person name="Lipzen A."/>
            <person name="Labutti K."/>
            <person name="Grigoriev I.V."/>
            <person name="Murat C."/>
            <person name="Martin F."/>
            <person name="Albertini E."/>
            <person name="Donnini D."/>
            <person name="Bonito G."/>
        </authorList>
    </citation>
    <scope>NUCLEOTIDE SEQUENCE [LARGE SCALE GENOMIC DNA]</scope>
    <source>
        <strain evidence="1 2">Sb_GMNB300</strain>
    </source>
</reference>
<name>A0A5J5ENJ9_9PEZI</name>
<accession>A0A5J5ENJ9</accession>